<dbReference type="RefSeq" id="XP_019017747.1">
    <property type="nucleotide sequence ID" value="XM_019162213.1"/>
</dbReference>
<reference evidence="3 4" key="1">
    <citation type="journal article" date="2016" name="Proc. Natl. Acad. Sci. U.S.A.">
        <title>Comparative genomics of biotechnologically important yeasts.</title>
        <authorList>
            <person name="Riley R."/>
            <person name="Haridas S."/>
            <person name="Wolfe K.H."/>
            <person name="Lopes M.R."/>
            <person name="Hittinger C.T."/>
            <person name="Goeker M."/>
            <person name="Salamov A.A."/>
            <person name="Wisecaver J.H."/>
            <person name="Long T.M."/>
            <person name="Calvey C.H."/>
            <person name="Aerts A.L."/>
            <person name="Barry K.W."/>
            <person name="Choi C."/>
            <person name="Clum A."/>
            <person name="Coughlan A.Y."/>
            <person name="Deshpande S."/>
            <person name="Douglass A.P."/>
            <person name="Hanson S.J."/>
            <person name="Klenk H.-P."/>
            <person name="LaButti K.M."/>
            <person name="Lapidus A."/>
            <person name="Lindquist E.A."/>
            <person name="Lipzen A.M."/>
            <person name="Meier-Kolthoff J.P."/>
            <person name="Ohm R.A."/>
            <person name="Otillar R.P."/>
            <person name="Pangilinan J.L."/>
            <person name="Peng Y."/>
            <person name="Rokas A."/>
            <person name="Rosa C.A."/>
            <person name="Scheuner C."/>
            <person name="Sibirny A.A."/>
            <person name="Slot J.C."/>
            <person name="Stielow J.B."/>
            <person name="Sun H."/>
            <person name="Kurtzman C.P."/>
            <person name="Blackwell M."/>
            <person name="Grigoriev I.V."/>
            <person name="Jeffries T.W."/>
        </authorList>
    </citation>
    <scope>NUCLEOTIDE SEQUENCE [LARGE SCALE GENOMIC DNA]</scope>
    <source>
        <strain evidence="3 4">NRRL Y-2026</strain>
    </source>
</reference>
<keyword evidence="4" id="KW-1185">Reference proteome</keyword>
<evidence type="ECO:0000259" key="2">
    <source>
        <dbReference type="Pfam" id="PF00551"/>
    </source>
</evidence>
<dbReference type="OrthoDB" id="10268103at2759"/>
<dbReference type="InterPro" id="IPR041711">
    <property type="entry name" value="Met-tRNA-FMT_N"/>
</dbReference>
<dbReference type="CDD" id="cd08646">
    <property type="entry name" value="FMT_core_Met-tRNA-FMT_N"/>
    <property type="match status" value="1"/>
</dbReference>
<dbReference type="GO" id="GO:0004479">
    <property type="term" value="F:methionyl-tRNA formyltransferase activity"/>
    <property type="evidence" value="ECO:0007669"/>
    <property type="project" value="UniProtKB-EC"/>
</dbReference>
<protein>
    <recommendedName>
        <fullName evidence="1">methionyl-tRNA formyltransferase</fullName>
        <ecNumber evidence="1">2.1.2.9</ecNumber>
    </recommendedName>
</protein>
<dbReference type="EC" id="2.1.2.9" evidence="1"/>
<dbReference type="STRING" id="763406.A0A1E3NKG3"/>
<proteinExistence type="predicted"/>
<accession>A0A1E3NKG3</accession>
<dbReference type="AlphaFoldDB" id="A0A1E3NKG3"/>
<dbReference type="Gene3D" id="3.40.50.12230">
    <property type="match status" value="1"/>
</dbReference>
<evidence type="ECO:0000313" key="3">
    <source>
        <dbReference type="EMBL" id="ODQ46634.1"/>
    </source>
</evidence>
<dbReference type="Proteomes" id="UP000094455">
    <property type="component" value="Unassembled WGS sequence"/>
</dbReference>
<sequence length="267" mass="29973">LKLAFFGSDYFSINCLKQIIPLLHAPSSATPLISHLDVITRSPKLSGRGMKQLKDVPIASFSALESLNLLRADKKADFSDLMNRNYDICIAVSYGKLIPSTFLSSLKYGGLNVHPSLLPKYSGPAPLQRALLNNDKVTGVTVQTLHPTEFDRGDVLLRETYDIKNGETLESLTQELSLKGGLLLRRILEEKIYDVSSSNHSVLQPQLPYSYAKKVQSSERQILWNQFSAFDLYRRENTLGPLYTFKQFVPKKKSKATLNPLKRVVLS</sequence>
<dbReference type="PANTHER" id="PTHR11138:SF5">
    <property type="entry name" value="METHIONYL-TRNA FORMYLTRANSFERASE, MITOCHONDRIAL"/>
    <property type="match status" value="1"/>
</dbReference>
<name>A0A1E3NKG3_9ASCO</name>
<evidence type="ECO:0000313" key="4">
    <source>
        <dbReference type="Proteomes" id="UP000094455"/>
    </source>
</evidence>
<feature type="non-terminal residue" evidence="3">
    <location>
        <position position="267"/>
    </location>
</feature>
<dbReference type="GeneID" id="30178900"/>
<dbReference type="PANTHER" id="PTHR11138">
    <property type="entry name" value="METHIONYL-TRNA FORMYLTRANSFERASE"/>
    <property type="match status" value="1"/>
</dbReference>
<dbReference type="Pfam" id="PF00551">
    <property type="entry name" value="Formyl_trans_N"/>
    <property type="match status" value="1"/>
</dbReference>
<organism evidence="3 4">
    <name type="scientific">Pichia membranifaciens NRRL Y-2026</name>
    <dbReference type="NCBI Taxonomy" id="763406"/>
    <lineage>
        <taxon>Eukaryota</taxon>
        <taxon>Fungi</taxon>
        <taxon>Dikarya</taxon>
        <taxon>Ascomycota</taxon>
        <taxon>Saccharomycotina</taxon>
        <taxon>Pichiomycetes</taxon>
        <taxon>Pichiales</taxon>
        <taxon>Pichiaceae</taxon>
        <taxon>Pichia</taxon>
    </lineage>
</organism>
<feature type="domain" description="Formyl transferase N-terminal" evidence="2">
    <location>
        <begin position="2"/>
        <end position="178"/>
    </location>
</feature>
<gene>
    <name evidence="3" type="ORF">PICMEDRAFT_21599</name>
</gene>
<dbReference type="SUPFAM" id="SSF53328">
    <property type="entry name" value="Formyltransferase"/>
    <property type="match status" value="1"/>
</dbReference>
<feature type="non-terminal residue" evidence="3">
    <location>
        <position position="1"/>
    </location>
</feature>
<dbReference type="GO" id="GO:0005739">
    <property type="term" value="C:mitochondrion"/>
    <property type="evidence" value="ECO:0007669"/>
    <property type="project" value="TreeGrafter"/>
</dbReference>
<dbReference type="EMBL" id="KV454003">
    <property type="protein sequence ID" value="ODQ46634.1"/>
    <property type="molecule type" value="Genomic_DNA"/>
</dbReference>
<dbReference type="InterPro" id="IPR002376">
    <property type="entry name" value="Formyl_transf_N"/>
</dbReference>
<evidence type="ECO:0000256" key="1">
    <source>
        <dbReference type="ARBA" id="ARBA00012261"/>
    </source>
</evidence>
<dbReference type="InterPro" id="IPR036477">
    <property type="entry name" value="Formyl_transf_N_sf"/>
</dbReference>